<keyword evidence="6 8" id="KW-0067">ATP-binding</keyword>
<evidence type="ECO:0000256" key="4">
    <source>
        <dbReference type="ARBA" id="ARBA00022723"/>
    </source>
</evidence>
<dbReference type="EC" id="2.7.7.-" evidence="8"/>
<sequence>MTAFRSSQSYATQFPQLARACQPTPVIAPQWLAFNHALADELAWPSAWRDTQAGLELFAGNTLPSWVTPHALAYAGHQFAHFVPQLGDGRALLLTEVELDDQGQQRVDVQLKGAGRTPFSRGGDGRSALGPVLREYLVSEAMHALGIPTTRALAAVLTGEQVQRETALPGAILTRVAASHLRVGTAQYVLHQQQFELLKTFMDYVIQRHYPHLTQADEPYLALLEEVQNRQAALIAQWMSIGFIHGVMNTDNMTLSGETIDYGPCAFMEAYHPATKFSFIDKQGRYAYQNQPAIGLWNMARFAETLLPLLGDETTSVAQATAVLEEFQPTYEQHYWQLMCAKIGLEFTPAAQQLVQRYLNLMQAYQVDYTLAFRVLADGDVQRAAPLFQHQDDWQLWYQDWQQQVTPQAVAQLAQRNPAYIPRNHLVERAIQEASQSGDLTYFNRLQQILAHPYEERLECQAELQPARPDQAVTHTFCGT</sequence>
<feature type="binding site" evidence="8">
    <location>
        <position position="90"/>
    </location>
    <ligand>
        <name>ATP</name>
        <dbReference type="ChEBI" id="CHEBI:30616"/>
    </ligand>
</feature>
<evidence type="ECO:0000256" key="6">
    <source>
        <dbReference type="ARBA" id="ARBA00022840"/>
    </source>
</evidence>
<organism evidence="9 10">
    <name type="scientific">Pseudidiomarina indica</name>
    <dbReference type="NCBI Taxonomy" id="1159017"/>
    <lineage>
        <taxon>Bacteria</taxon>
        <taxon>Pseudomonadati</taxon>
        <taxon>Pseudomonadota</taxon>
        <taxon>Gammaproteobacteria</taxon>
        <taxon>Alteromonadales</taxon>
        <taxon>Idiomarinaceae</taxon>
        <taxon>Pseudidiomarina</taxon>
    </lineage>
</organism>
<keyword evidence="7 8" id="KW-0460">Magnesium</keyword>
<dbReference type="AlphaFoldDB" id="A0A1G6ANQ3"/>
<dbReference type="GO" id="GO:0030145">
    <property type="term" value="F:manganese ion binding"/>
    <property type="evidence" value="ECO:0007669"/>
    <property type="project" value="UniProtKB-UniRule"/>
</dbReference>
<evidence type="ECO:0000256" key="2">
    <source>
        <dbReference type="ARBA" id="ARBA00022679"/>
    </source>
</evidence>
<dbReference type="EMBL" id="FMXN01000002">
    <property type="protein sequence ID" value="SDB10002.1"/>
    <property type="molecule type" value="Genomic_DNA"/>
</dbReference>
<comment type="function">
    <text evidence="8">Nucleotidyltransferase involved in the post-translational modification of proteins. It can catalyze the addition of adenosine monophosphate (AMP) or uridine monophosphate (UMP) to a protein, resulting in modifications known as AMPylation and UMPylation.</text>
</comment>
<dbReference type="PANTHER" id="PTHR32057">
    <property type="entry name" value="PROTEIN ADENYLYLTRANSFERASE SELO, MITOCHONDRIAL"/>
    <property type="match status" value="1"/>
</dbReference>
<evidence type="ECO:0000256" key="8">
    <source>
        <dbReference type="HAMAP-Rule" id="MF_00692"/>
    </source>
</evidence>
<feature type="binding site" evidence="8">
    <location>
        <position position="252"/>
    </location>
    <ligand>
        <name>Mg(2+)</name>
        <dbReference type="ChEBI" id="CHEBI:18420"/>
    </ligand>
</feature>
<dbReference type="RefSeq" id="WP_092591171.1">
    <property type="nucleotide sequence ID" value="NZ_FMXN01000002.1"/>
</dbReference>
<gene>
    <name evidence="8" type="primary">ydiU</name>
    <name evidence="8" type="synonym">selO</name>
    <name evidence="9" type="ORF">SAMN02927930_00367</name>
</gene>
<feature type="binding site" evidence="8">
    <location>
        <position position="89"/>
    </location>
    <ligand>
        <name>ATP</name>
        <dbReference type="ChEBI" id="CHEBI:30616"/>
    </ligand>
</feature>
<dbReference type="GO" id="GO:0070733">
    <property type="term" value="F:AMPylase activity"/>
    <property type="evidence" value="ECO:0007669"/>
    <property type="project" value="UniProtKB-EC"/>
</dbReference>
<feature type="binding site" evidence="8">
    <location>
        <position position="182"/>
    </location>
    <ligand>
        <name>ATP</name>
        <dbReference type="ChEBI" id="CHEBI:30616"/>
    </ligand>
</feature>
<keyword evidence="4 8" id="KW-0479">Metal-binding</keyword>
<keyword evidence="2 8" id="KW-0808">Transferase</keyword>
<feature type="binding site" evidence="8">
    <location>
        <position position="175"/>
    </location>
    <ligand>
        <name>ATP</name>
        <dbReference type="ChEBI" id="CHEBI:30616"/>
    </ligand>
</feature>
<name>A0A1G6ANQ3_9GAMM</name>
<keyword evidence="10" id="KW-1185">Reference proteome</keyword>
<dbReference type="Proteomes" id="UP000199626">
    <property type="component" value="Unassembled WGS sequence"/>
</dbReference>
<comment type="catalytic activity">
    <reaction evidence="8">
        <text>L-seryl-[protein] + ATP = 3-O-(5'-adenylyl)-L-seryl-[protein] + diphosphate</text>
        <dbReference type="Rhea" id="RHEA:58120"/>
        <dbReference type="Rhea" id="RHEA-COMP:9863"/>
        <dbReference type="Rhea" id="RHEA-COMP:15073"/>
        <dbReference type="ChEBI" id="CHEBI:29999"/>
        <dbReference type="ChEBI" id="CHEBI:30616"/>
        <dbReference type="ChEBI" id="CHEBI:33019"/>
        <dbReference type="ChEBI" id="CHEBI:142516"/>
        <dbReference type="EC" id="2.7.7.108"/>
    </reaction>
</comment>
<evidence type="ECO:0000256" key="7">
    <source>
        <dbReference type="ARBA" id="ARBA00022842"/>
    </source>
</evidence>
<accession>A0A1G6ANQ3</accession>
<proteinExistence type="inferred from homology"/>
<dbReference type="GO" id="GO:0005524">
    <property type="term" value="F:ATP binding"/>
    <property type="evidence" value="ECO:0007669"/>
    <property type="project" value="UniProtKB-UniRule"/>
</dbReference>
<evidence type="ECO:0000313" key="9">
    <source>
        <dbReference type="EMBL" id="SDB10002.1"/>
    </source>
</evidence>
<evidence type="ECO:0000256" key="3">
    <source>
        <dbReference type="ARBA" id="ARBA00022695"/>
    </source>
</evidence>
<feature type="binding site" evidence="8">
    <location>
        <position position="261"/>
    </location>
    <ligand>
        <name>Mg(2+)</name>
        <dbReference type="ChEBI" id="CHEBI:18420"/>
    </ligand>
</feature>
<dbReference type="HAMAP" id="MF_00692">
    <property type="entry name" value="SelO"/>
    <property type="match status" value="1"/>
</dbReference>
<comment type="catalytic activity">
    <reaction evidence="8">
        <text>L-tyrosyl-[protein] + UTP = O-(5'-uridylyl)-L-tyrosyl-[protein] + diphosphate</text>
        <dbReference type="Rhea" id="RHEA:83887"/>
        <dbReference type="Rhea" id="RHEA-COMP:10136"/>
        <dbReference type="Rhea" id="RHEA-COMP:20238"/>
        <dbReference type="ChEBI" id="CHEBI:33019"/>
        <dbReference type="ChEBI" id="CHEBI:46398"/>
        <dbReference type="ChEBI" id="CHEBI:46858"/>
        <dbReference type="ChEBI" id="CHEBI:90602"/>
    </reaction>
</comment>
<dbReference type="PANTHER" id="PTHR32057:SF14">
    <property type="entry name" value="PROTEIN ADENYLYLTRANSFERASE SELO, MITOCHONDRIAL"/>
    <property type="match status" value="1"/>
</dbReference>
<protein>
    <recommendedName>
        <fullName evidence="8">Protein nucleotidyltransferase YdiU</fullName>
        <ecNumber evidence="8">2.7.7.-</ecNumber>
    </recommendedName>
    <alternativeName>
        <fullName evidence="8">Protein adenylyltransferase YdiU</fullName>
        <ecNumber evidence="8">2.7.7.108</ecNumber>
    </alternativeName>
    <alternativeName>
        <fullName evidence="8">Protein uridylyltransferase YdiU</fullName>
        <ecNumber evidence="8">2.7.7.-</ecNumber>
    </alternativeName>
</protein>
<evidence type="ECO:0000313" key="10">
    <source>
        <dbReference type="Proteomes" id="UP000199626"/>
    </source>
</evidence>
<feature type="binding site" evidence="8">
    <location>
        <position position="261"/>
    </location>
    <ligand>
        <name>ATP</name>
        <dbReference type="ChEBI" id="CHEBI:30616"/>
    </ligand>
</feature>
<comment type="similarity">
    <text evidence="1 8">Belongs to the SELO family.</text>
</comment>
<comment type="catalytic activity">
    <reaction evidence="8">
        <text>L-histidyl-[protein] + UTP = N(tele)-(5'-uridylyl)-L-histidyl-[protein] + diphosphate</text>
        <dbReference type="Rhea" id="RHEA:83891"/>
        <dbReference type="Rhea" id="RHEA-COMP:9745"/>
        <dbReference type="Rhea" id="RHEA-COMP:20239"/>
        <dbReference type="ChEBI" id="CHEBI:29979"/>
        <dbReference type="ChEBI" id="CHEBI:33019"/>
        <dbReference type="ChEBI" id="CHEBI:46398"/>
        <dbReference type="ChEBI" id="CHEBI:233474"/>
    </reaction>
</comment>
<dbReference type="InterPro" id="IPR011009">
    <property type="entry name" value="Kinase-like_dom_sf"/>
</dbReference>
<dbReference type="STRING" id="1159017.SAMN02927930_00367"/>
<comment type="catalytic activity">
    <reaction evidence="8">
        <text>L-seryl-[protein] + UTP = O-(5'-uridylyl)-L-seryl-[protein] + diphosphate</text>
        <dbReference type="Rhea" id="RHEA:64604"/>
        <dbReference type="Rhea" id="RHEA-COMP:9863"/>
        <dbReference type="Rhea" id="RHEA-COMP:16635"/>
        <dbReference type="ChEBI" id="CHEBI:29999"/>
        <dbReference type="ChEBI" id="CHEBI:33019"/>
        <dbReference type="ChEBI" id="CHEBI:46398"/>
        <dbReference type="ChEBI" id="CHEBI:156051"/>
    </reaction>
</comment>
<dbReference type="Pfam" id="PF02696">
    <property type="entry name" value="SelO"/>
    <property type="match status" value="1"/>
</dbReference>
<dbReference type="EC" id="2.7.7.108" evidence="8"/>
<dbReference type="NCBIfam" id="NF000658">
    <property type="entry name" value="PRK00029.1"/>
    <property type="match status" value="1"/>
</dbReference>
<comment type="cofactor">
    <cofactor evidence="8">
        <name>Mg(2+)</name>
        <dbReference type="ChEBI" id="CHEBI:18420"/>
    </cofactor>
    <cofactor evidence="8">
        <name>Mn(2+)</name>
        <dbReference type="ChEBI" id="CHEBI:29035"/>
    </cofactor>
</comment>
<dbReference type="SUPFAM" id="SSF56112">
    <property type="entry name" value="Protein kinase-like (PK-like)"/>
    <property type="match status" value="1"/>
</dbReference>
<feature type="binding site" evidence="8">
    <location>
        <position position="125"/>
    </location>
    <ligand>
        <name>ATP</name>
        <dbReference type="ChEBI" id="CHEBI:30616"/>
    </ligand>
</feature>
<dbReference type="GO" id="GO:0000287">
    <property type="term" value="F:magnesium ion binding"/>
    <property type="evidence" value="ECO:0007669"/>
    <property type="project" value="UniProtKB-UniRule"/>
</dbReference>
<evidence type="ECO:0000256" key="5">
    <source>
        <dbReference type="ARBA" id="ARBA00022741"/>
    </source>
</evidence>
<feature type="active site" description="Proton acceptor" evidence="8">
    <location>
        <position position="251"/>
    </location>
</feature>
<reference evidence="10" key="1">
    <citation type="submission" date="2016-10" db="EMBL/GenBank/DDBJ databases">
        <authorList>
            <person name="Varghese N."/>
            <person name="Submissions S."/>
        </authorList>
    </citation>
    <scope>NUCLEOTIDE SEQUENCE [LARGE SCALE GENOMIC DNA]</scope>
    <source>
        <strain evidence="10">CGMCC 1.10824</strain>
    </source>
</reference>
<comment type="catalytic activity">
    <reaction evidence="8">
        <text>L-threonyl-[protein] + ATP = 3-O-(5'-adenylyl)-L-threonyl-[protein] + diphosphate</text>
        <dbReference type="Rhea" id="RHEA:54292"/>
        <dbReference type="Rhea" id="RHEA-COMP:11060"/>
        <dbReference type="Rhea" id="RHEA-COMP:13847"/>
        <dbReference type="ChEBI" id="CHEBI:30013"/>
        <dbReference type="ChEBI" id="CHEBI:30616"/>
        <dbReference type="ChEBI" id="CHEBI:33019"/>
        <dbReference type="ChEBI" id="CHEBI:138113"/>
        <dbReference type="EC" id="2.7.7.108"/>
    </reaction>
</comment>
<feature type="binding site" evidence="8">
    <location>
        <position position="124"/>
    </location>
    <ligand>
        <name>ATP</name>
        <dbReference type="ChEBI" id="CHEBI:30616"/>
    </ligand>
</feature>
<dbReference type="OrthoDB" id="9776281at2"/>
<keyword evidence="5 8" id="KW-0547">Nucleotide-binding</keyword>
<keyword evidence="8" id="KW-0464">Manganese</keyword>
<comment type="catalytic activity">
    <reaction evidence="8">
        <text>L-tyrosyl-[protein] + ATP = O-(5'-adenylyl)-L-tyrosyl-[protein] + diphosphate</text>
        <dbReference type="Rhea" id="RHEA:54288"/>
        <dbReference type="Rhea" id="RHEA-COMP:10136"/>
        <dbReference type="Rhea" id="RHEA-COMP:13846"/>
        <dbReference type="ChEBI" id="CHEBI:30616"/>
        <dbReference type="ChEBI" id="CHEBI:33019"/>
        <dbReference type="ChEBI" id="CHEBI:46858"/>
        <dbReference type="ChEBI" id="CHEBI:83624"/>
        <dbReference type="EC" id="2.7.7.108"/>
    </reaction>
</comment>
<feature type="binding site" evidence="8">
    <location>
        <position position="112"/>
    </location>
    <ligand>
        <name>ATP</name>
        <dbReference type="ChEBI" id="CHEBI:30616"/>
    </ligand>
</feature>
<dbReference type="InterPro" id="IPR003846">
    <property type="entry name" value="SelO"/>
</dbReference>
<feature type="binding site" evidence="8">
    <location>
        <position position="87"/>
    </location>
    <ligand>
        <name>ATP</name>
        <dbReference type="ChEBI" id="CHEBI:30616"/>
    </ligand>
</feature>
<keyword evidence="3 8" id="KW-0548">Nucleotidyltransferase</keyword>
<evidence type="ECO:0000256" key="1">
    <source>
        <dbReference type="ARBA" id="ARBA00009747"/>
    </source>
</evidence>